<proteinExistence type="predicted"/>
<accession>A0ABQ7NDK0</accession>
<evidence type="ECO:0000313" key="1">
    <source>
        <dbReference type="EMBL" id="KAG5408962.1"/>
    </source>
</evidence>
<sequence length="121" mass="13662">MALSLCRDIGPKIILSLPPPSRSLSRFCSGDPALNLRRGMISRRCIRGDKGSRGDVSILPTLMVLLRATLEGNLFLLDSVDPMLHKKTAECNMVLDESKTCDRRRTSINQLFLVYDLYLYF</sequence>
<organism evidence="1 2">
    <name type="scientific">Brassica rapa subsp. trilocularis</name>
    <dbReference type="NCBI Taxonomy" id="1813537"/>
    <lineage>
        <taxon>Eukaryota</taxon>
        <taxon>Viridiplantae</taxon>
        <taxon>Streptophyta</taxon>
        <taxon>Embryophyta</taxon>
        <taxon>Tracheophyta</taxon>
        <taxon>Spermatophyta</taxon>
        <taxon>Magnoliopsida</taxon>
        <taxon>eudicotyledons</taxon>
        <taxon>Gunneridae</taxon>
        <taxon>Pentapetalae</taxon>
        <taxon>rosids</taxon>
        <taxon>malvids</taxon>
        <taxon>Brassicales</taxon>
        <taxon>Brassicaceae</taxon>
        <taxon>Brassiceae</taxon>
        <taxon>Brassica</taxon>
    </lineage>
</organism>
<dbReference type="Proteomes" id="UP000823674">
    <property type="component" value="Chromosome A02"/>
</dbReference>
<keyword evidence="2" id="KW-1185">Reference proteome</keyword>
<name>A0ABQ7NDK0_BRACM</name>
<evidence type="ECO:0000313" key="2">
    <source>
        <dbReference type="Proteomes" id="UP000823674"/>
    </source>
</evidence>
<reference evidence="1 2" key="1">
    <citation type="submission" date="2021-03" db="EMBL/GenBank/DDBJ databases">
        <authorList>
            <person name="King G.J."/>
            <person name="Bancroft I."/>
            <person name="Baten A."/>
            <person name="Bloomfield J."/>
            <person name="Borpatragohain P."/>
            <person name="He Z."/>
            <person name="Irish N."/>
            <person name="Irwin J."/>
            <person name="Liu K."/>
            <person name="Mauleon R.P."/>
            <person name="Moore J."/>
            <person name="Morris R."/>
            <person name="Ostergaard L."/>
            <person name="Wang B."/>
            <person name="Wells R."/>
        </authorList>
    </citation>
    <scope>NUCLEOTIDE SEQUENCE [LARGE SCALE GENOMIC DNA]</scope>
    <source>
        <strain evidence="1">R-o-18</strain>
        <tissue evidence="1">Leaf</tissue>
    </source>
</reference>
<dbReference type="EMBL" id="JADBGQ010000002">
    <property type="protein sequence ID" value="KAG5408962.1"/>
    <property type="molecule type" value="Genomic_DNA"/>
</dbReference>
<gene>
    <name evidence="1" type="primary">A02g501650.1_BraROA</name>
    <name evidence="1" type="ORF">IGI04_005281</name>
</gene>
<protein>
    <submittedName>
        <fullName evidence="1">Uncharacterized protein</fullName>
    </submittedName>
</protein>
<comment type="caution">
    <text evidence="1">The sequence shown here is derived from an EMBL/GenBank/DDBJ whole genome shotgun (WGS) entry which is preliminary data.</text>
</comment>